<proteinExistence type="predicted"/>
<dbReference type="RefSeq" id="WP_013139376.1">
    <property type="nucleotide sequence ID" value="NC_014168.1"/>
</dbReference>
<dbReference type="STRING" id="640132.Srot_2487"/>
<accession>D6ZBH4</accession>
<evidence type="ECO:0000313" key="3">
    <source>
        <dbReference type="Proteomes" id="UP000002247"/>
    </source>
</evidence>
<gene>
    <name evidence="2" type="ordered locus">Srot_2487</name>
</gene>
<sequence length="101" mass="11842">MPLELVKDCPCGGIHRLETTDRQICETQVMDTREQHIVPLPVKRLVKRRNQSIPKAYRWYQEVELSCGTTRRVRVDATDEDQRTGFKRAERVRQHAPRSAV</sequence>
<evidence type="ECO:0000256" key="1">
    <source>
        <dbReference type="SAM" id="MobiDB-lite"/>
    </source>
</evidence>
<evidence type="ECO:0000313" key="2">
    <source>
        <dbReference type="EMBL" id="ADG98926.1"/>
    </source>
</evidence>
<dbReference type="HOGENOM" id="CLU_2289711_0_0_11"/>
<protein>
    <submittedName>
        <fullName evidence="2">Uncharacterized protein</fullName>
    </submittedName>
</protein>
<feature type="region of interest" description="Disordered" evidence="1">
    <location>
        <begin position="78"/>
        <end position="101"/>
    </location>
</feature>
<dbReference type="Proteomes" id="UP000002247">
    <property type="component" value="Chromosome"/>
</dbReference>
<name>D6ZBH4_SEGRD</name>
<dbReference type="AlphaFoldDB" id="D6ZBH4"/>
<reference evidence="2 3" key="1">
    <citation type="journal article" date="2010" name="Stand. Genomic Sci.">
        <title>Complete genome sequence of Segniliparus rotundus type strain (CDC 1076).</title>
        <authorList>
            <person name="Sikorski J."/>
            <person name="Lapidus A."/>
            <person name="Copeland A."/>
            <person name="Misra M."/>
            <person name="Glavina Del Rio T."/>
            <person name="Nolan M."/>
            <person name="Lucas S."/>
            <person name="Chen F."/>
            <person name="Tice H."/>
            <person name="Cheng J.F."/>
            <person name="Jando M."/>
            <person name="Schneider S."/>
            <person name="Bruce D."/>
            <person name="Goodwin L."/>
            <person name="Pitluck S."/>
            <person name="Liolios K."/>
            <person name="Mikhailova N."/>
            <person name="Pati A."/>
            <person name="Ivanova N."/>
            <person name="Mavromatis K."/>
            <person name="Chen A."/>
            <person name="Palaniappan K."/>
            <person name="Chertkov O."/>
            <person name="Land M."/>
            <person name="Hauser L."/>
            <person name="Chang Y.J."/>
            <person name="Jeffries C.D."/>
            <person name="Brettin T."/>
            <person name="Detter J.C."/>
            <person name="Han C."/>
            <person name="Rohde M."/>
            <person name="Goker M."/>
            <person name="Bristow J."/>
            <person name="Eisen J.A."/>
            <person name="Markowitz V."/>
            <person name="Hugenholtz P."/>
            <person name="Kyrpides N.C."/>
            <person name="Klenk H.P."/>
        </authorList>
    </citation>
    <scope>NUCLEOTIDE SEQUENCE [LARGE SCALE GENOMIC DNA]</scope>
    <source>
        <strain evidence="3">ATCC BAA-972 / CDC 1076 / CIP 108378 / DSM 44985 / JCM 13578</strain>
    </source>
</reference>
<dbReference type="KEGG" id="srt:Srot_2487"/>
<keyword evidence="3" id="KW-1185">Reference proteome</keyword>
<feature type="compositionally biased region" description="Basic and acidic residues" evidence="1">
    <location>
        <begin position="78"/>
        <end position="93"/>
    </location>
</feature>
<dbReference type="OrthoDB" id="3943503at2"/>
<dbReference type="EMBL" id="CP001958">
    <property type="protein sequence ID" value="ADG98926.1"/>
    <property type="molecule type" value="Genomic_DNA"/>
</dbReference>
<organism evidence="2 3">
    <name type="scientific">Segniliparus rotundus (strain ATCC BAA-972 / CDC 1076 / CIP 108378 / DSM 44985 / JCM 13578)</name>
    <dbReference type="NCBI Taxonomy" id="640132"/>
    <lineage>
        <taxon>Bacteria</taxon>
        <taxon>Bacillati</taxon>
        <taxon>Actinomycetota</taxon>
        <taxon>Actinomycetes</taxon>
        <taxon>Mycobacteriales</taxon>
        <taxon>Segniliparaceae</taxon>
        <taxon>Segniliparus</taxon>
    </lineage>
</organism>